<dbReference type="GO" id="GO:0043565">
    <property type="term" value="F:sequence-specific DNA binding"/>
    <property type="evidence" value="ECO:0007669"/>
    <property type="project" value="TreeGrafter"/>
</dbReference>
<dbReference type="EMBL" id="MK386682">
    <property type="protein sequence ID" value="QBN23278.1"/>
    <property type="molecule type" value="Genomic_DNA"/>
</dbReference>
<dbReference type="GO" id="GO:0009007">
    <property type="term" value="F:site-specific DNA-methyltransferase (adenine-specific) activity"/>
    <property type="evidence" value="ECO:0007669"/>
    <property type="project" value="UniProtKB-EC"/>
</dbReference>
<dbReference type="InterPro" id="IPR012327">
    <property type="entry name" value="MeTrfase_D12"/>
</dbReference>
<keyword evidence="2" id="KW-0808">Transferase</keyword>
<evidence type="ECO:0000256" key="3">
    <source>
        <dbReference type="ARBA" id="ARBA00022691"/>
    </source>
</evidence>
<dbReference type="GO" id="GO:0032259">
    <property type="term" value="P:methylation"/>
    <property type="evidence" value="ECO:0007669"/>
    <property type="project" value="UniProtKB-KW"/>
</dbReference>
<organism evidence="4">
    <name type="scientific">Acinetobacter baumannii</name>
    <dbReference type="NCBI Taxonomy" id="470"/>
    <lineage>
        <taxon>Bacteria</taxon>
        <taxon>Pseudomonadati</taxon>
        <taxon>Pseudomonadota</taxon>
        <taxon>Gammaproteobacteria</taxon>
        <taxon>Moraxellales</taxon>
        <taxon>Moraxellaceae</taxon>
        <taxon>Acinetobacter</taxon>
        <taxon>Acinetobacter calcoaceticus/baumannii complex</taxon>
    </lineage>
</organism>
<sequence>MKMNSILNNYLGAKSGSGVYQAIINLIPPHDTYIELFLGTGSILSKKAKSSRQIGIDLNIDCIESFISPENDVELYHTDSLNFLNEFDFSQSGRTVLYCDPPYLLETRSSKKRYKYEFNDEDHLKLIQLLKKLPENCFVLLSGYRNRIYDELIADWWSIDFQAMTRGGVRTETVWCNFFPNTIHYHTYAGKDFTDRQRIKRKAERWANNFKDLPCAERQAILASILSVSNAEDYLNDIKG</sequence>
<dbReference type="Gene3D" id="3.40.50.150">
    <property type="entry name" value="Vaccinia Virus protein VP39"/>
    <property type="match status" value="1"/>
</dbReference>
<dbReference type="AlphaFoldDB" id="A0A482F705"/>
<evidence type="ECO:0000313" key="4">
    <source>
        <dbReference type="EMBL" id="QBN23278.1"/>
    </source>
</evidence>
<dbReference type="PANTHER" id="PTHR30481:SF4">
    <property type="entry name" value="SITE-SPECIFIC DNA-METHYLTRANSFERASE (ADENINE-SPECIFIC)"/>
    <property type="match status" value="1"/>
</dbReference>
<geneLocation type="plasmid" evidence="4">
    <name>pABAY10001_1C</name>
</geneLocation>
<accession>A0A482F705</accession>
<dbReference type="InterPro" id="IPR029063">
    <property type="entry name" value="SAM-dependent_MTases_sf"/>
</dbReference>
<protein>
    <submittedName>
        <fullName evidence="4">DNA methylase</fullName>
    </submittedName>
</protein>
<name>A0A482F705_ACIBA</name>
<dbReference type="SUPFAM" id="SSF53335">
    <property type="entry name" value="S-adenosyl-L-methionine-dependent methyltransferases"/>
    <property type="match status" value="1"/>
</dbReference>
<evidence type="ECO:0000256" key="1">
    <source>
        <dbReference type="ARBA" id="ARBA00022603"/>
    </source>
</evidence>
<dbReference type="PANTHER" id="PTHR30481">
    <property type="entry name" value="DNA ADENINE METHYLASE"/>
    <property type="match status" value="1"/>
</dbReference>
<evidence type="ECO:0000256" key="2">
    <source>
        <dbReference type="ARBA" id="ARBA00022679"/>
    </source>
</evidence>
<keyword evidence="1 4" id="KW-0489">Methyltransferase</keyword>
<keyword evidence="4" id="KW-0614">Plasmid</keyword>
<reference evidence="4" key="1">
    <citation type="submission" date="2019-01" db="EMBL/GenBank/DDBJ databases">
        <title>Acinetobacter baumannii strain ABAY10001 plasmid pABAY10001_1C, complete sequence.</title>
        <authorList>
            <person name="Jeong H."/>
            <person name="Kim M.H."/>
            <person name="Lee S."/>
            <person name="Sim Y.M."/>
            <person name="Yong D."/>
            <person name="Choi J.Y."/>
            <person name="Ryu C.-M."/>
        </authorList>
    </citation>
    <scope>NUCLEOTIDE SEQUENCE</scope>
    <source>
        <strain evidence="4">ABAY10001</strain>
        <plasmid evidence="4">pABAY10001_1C</plasmid>
    </source>
</reference>
<keyword evidence="3" id="KW-0949">S-adenosyl-L-methionine</keyword>
<proteinExistence type="predicted"/>
<dbReference type="GO" id="GO:1904047">
    <property type="term" value="F:S-adenosyl-L-methionine binding"/>
    <property type="evidence" value="ECO:0007669"/>
    <property type="project" value="TreeGrafter"/>
</dbReference>
<dbReference type="GO" id="GO:0009307">
    <property type="term" value="P:DNA restriction-modification system"/>
    <property type="evidence" value="ECO:0007669"/>
    <property type="project" value="InterPro"/>
</dbReference>
<dbReference type="Pfam" id="PF02086">
    <property type="entry name" value="MethyltransfD12"/>
    <property type="match status" value="1"/>
</dbReference>
<dbReference type="GO" id="GO:0006298">
    <property type="term" value="P:mismatch repair"/>
    <property type="evidence" value="ECO:0007669"/>
    <property type="project" value="TreeGrafter"/>
</dbReference>